<dbReference type="EMBL" id="CP001618">
    <property type="protein sequence ID" value="ACQ79385.1"/>
    <property type="molecule type" value="Genomic_DNA"/>
</dbReference>
<organism evidence="3 4">
    <name type="scientific">Beutenbergia cavernae (strain ATCC BAA-8 / DSM 12333 / CCUG 43141 / JCM 11478 / NBRC 16432 / NCIMB 13614 / HKI 0122)</name>
    <dbReference type="NCBI Taxonomy" id="471853"/>
    <lineage>
        <taxon>Bacteria</taxon>
        <taxon>Bacillati</taxon>
        <taxon>Actinomycetota</taxon>
        <taxon>Actinomycetes</taxon>
        <taxon>Micrococcales</taxon>
        <taxon>Beutenbergiaceae</taxon>
        <taxon>Beutenbergia</taxon>
    </lineage>
</organism>
<dbReference type="InterPro" id="IPR002563">
    <property type="entry name" value="Flavin_Rdtase-like_dom"/>
</dbReference>
<dbReference type="GO" id="GO:0042602">
    <property type="term" value="F:riboflavin reductase (NADPH) activity"/>
    <property type="evidence" value="ECO:0007669"/>
    <property type="project" value="TreeGrafter"/>
</dbReference>
<feature type="domain" description="Flavin reductase like" evidence="2">
    <location>
        <begin position="24"/>
        <end position="173"/>
    </location>
</feature>
<protein>
    <submittedName>
        <fullName evidence="3">Flavin reductase domain protein FMN-binding</fullName>
    </submittedName>
</protein>
<dbReference type="AlphaFoldDB" id="C5C0Y1"/>
<gene>
    <name evidence="3" type="ordered locus">Bcav_1125</name>
</gene>
<dbReference type="Proteomes" id="UP000007962">
    <property type="component" value="Chromosome"/>
</dbReference>
<keyword evidence="1" id="KW-0560">Oxidoreductase</keyword>
<dbReference type="PANTHER" id="PTHR30466">
    <property type="entry name" value="FLAVIN REDUCTASE"/>
    <property type="match status" value="1"/>
</dbReference>
<dbReference type="SUPFAM" id="SSF50475">
    <property type="entry name" value="FMN-binding split barrel"/>
    <property type="match status" value="1"/>
</dbReference>
<reference evidence="3 4" key="1">
    <citation type="journal article" date="2009" name="Stand. Genomic Sci.">
        <title>Complete genome sequence of Beutenbergia cavernae type strain (HKI 0122).</title>
        <authorList>
            <person name="Land M."/>
            <person name="Pukall R."/>
            <person name="Abt B."/>
            <person name="Goker M."/>
            <person name="Rohde M."/>
            <person name="Glavina Del Rio T."/>
            <person name="Tice H."/>
            <person name="Copeland A."/>
            <person name="Cheng J.F."/>
            <person name="Lucas S."/>
            <person name="Chen F."/>
            <person name="Nolan M."/>
            <person name="Bruce D."/>
            <person name="Goodwin L."/>
            <person name="Pitluck S."/>
            <person name="Ivanova N."/>
            <person name="Mavromatis K."/>
            <person name="Ovchinnikova G."/>
            <person name="Pati A."/>
            <person name="Chen A."/>
            <person name="Palaniappan K."/>
            <person name="Hauser L."/>
            <person name="Chang Y.J."/>
            <person name="Jefferies C.C."/>
            <person name="Saunders E."/>
            <person name="Brettin T."/>
            <person name="Detter J.C."/>
            <person name="Han C."/>
            <person name="Chain P."/>
            <person name="Bristow J."/>
            <person name="Eisen J.A."/>
            <person name="Markowitz V."/>
            <person name="Hugenholtz P."/>
            <person name="Kyrpides N.C."/>
            <person name="Klenk H.P."/>
            <person name="Lapidus A."/>
        </authorList>
    </citation>
    <scope>NUCLEOTIDE SEQUENCE [LARGE SCALE GENOMIC DNA]</scope>
    <source>
        <strain evidence="4">ATCC BAA-8 / DSM 12333 / NBRC 16432</strain>
    </source>
</reference>
<dbReference type="GO" id="GO:0010181">
    <property type="term" value="F:FMN binding"/>
    <property type="evidence" value="ECO:0007669"/>
    <property type="project" value="InterPro"/>
</dbReference>
<keyword evidence="4" id="KW-1185">Reference proteome</keyword>
<dbReference type="PANTHER" id="PTHR30466:SF1">
    <property type="entry name" value="FMN REDUCTASE (NADH) RUTF"/>
    <property type="match status" value="1"/>
</dbReference>
<evidence type="ECO:0000256" key="1">
    <source>
        <dbReference type="ARBA" id="ARBA00023002"/>
    </source>
</evidence>
<accession>C5C0Y1</accession>
<sequence length="175" mass="17576">MRPAPEDGDAVPGSVDADAYRDAVARLAGGVAVVTARSGTGVDHAVVTTSVVSASLDPPLVLFVLHADSRVNDLVGVGRTWAVSVVTARAAPAVAWLSEPGRPGLGQLTGIAHHAGAASGAALLDAAAAWVECRTRWVRGAGDHDVVVGDVLAVHLGDGSDGALVHRLGRVLPAP</sequence>
<dbReference type="HOGENOM" id="CLU_059021_1_4_11"/>
<dbReference type="OrthoDB" id="9792858at2"/>
<dbReference type="STRING" id="471853.Bcav_1125"/>
<name>C5C0Y1_BEUC1</name>
<proteinExistence type="predicted"/>
<evidence type="ECO:0000313" key="4">
    <source>
        <dbReference type="Proteomes" id="UP000007962"/>
    </source>
</evidence>
<evidence type="ECO:0000313" key="3">
    <source>
        <dbReference type="EMBL" id="ACQ79385.1"/>
    </source>
</evidence>
<dbReference type="Gene3D" id="2.30.110.10">
    <property type="entry name" value="Electron Transport, Fmn-binding Protein, Chain A"/>
    <property type="match status" value="1"/>
</dbReference>
<dbReference type="GO" id="GO:0006208">
    <property type="term" value="P:pyrimidine nucleobase catabolic process"/>
    <property type="evidence" value="ECO:0007669"/>
    <property type="project" value="TreeGrafter"/>
</dbReference>
<evidence type="ECO:0000259" key="2">
    <source>
        <dbReference type="SMART" id="SM00903"/>
    </source>
</evidence>
<dbReference type="SMART" id="SM00903">
    <property type="entry name" value="Flavin_Reduct"/>
    <property type="match status" value="1"/>
</dbReference>
<dbReference type="eggNOG" id="COG1853">
    <property type="taxonomic scope" value="Bacteria"/>
</dbReference>
<dbReference type="InterPro" id="IPR050268">
    <property type="entry name" value="NADH-dep_flavin_reductase"/>
</dbReference>
<dbReference type="KEGG" id="bcv:Bcav_1125"/>
<dbReference type="RefSeq" id="WP_015881625.1">
    <property type="nucleotide sequence ID" value="NC_012669.1"/>
</dbReference>
<dbReference type="InterPro" id="IPR012349">
    <property type="entry name" value="Split_barrel_FMN-bd"/>
</dbReference>
<dbReference type="Pfam" id="PF01613">
    <property type="entry name" value="Flavin_Reduct"/>
    <property type="match status" value="1"/>
</dbReference>